<evidence type="ECO:0000313" key="1">
    <source>
        <dbReference type="EMBL" id="PJB87778.1"/>
    </source>
</evidence>
<dbReference type="AlphaFoldDB" id="A0A2M8DBI3"/>
<name>A0A2M8DBI3_9BACT</name>
<sequence>MPEQPIDSGATALISIATGKTIVQSEREQQTELAQKKVRTFLDREIGARPKPGEQKLIIKEQHAAALNSIKEASGKGNFESVKTLLHELQNHGQLDDEFALSILSSSAALRMQVEFGLYRGDVL</sequence>
<comment type="caution">
    <text evidence="1">The sequence shown here is derived from an EMBL/GenBank/DDBJ whole genome shotgun (WGS) entry which is preliminary data.</text>
</comment>
<accession>A0A2M8DBI3</accession>
<organism evidence="1 2">
    <name type="scientific">Candidatus Roizmanbacteria bacterium CG_4_9_14_0_8_um_filter_34_12</name>
    <dbReference type="NCBI Taxonomy" id="1974840"/>
    <lineage>
        <taxon>Bacteria</taxon>
        <taxon>Candidatus Roizmaniibacteriota</taxon>
    </lineage>
</organism>
<proteinExistence type="predicted"/>
<protein>
    <submittedName>
        <fullName evidence="1">Uncharacterized protein</fullName>
    </submittedName>
</protein>
<gene>
    <name evidence="1" type="ORF">CO083_05195</name>
</gene>
<reference evidence="2" key="1">
    <citation type="submission" date="2017-09" db="EMBL/GenBank/DDBJ databases">
        <title>Depth-based differentiation of microbial function through sediment-hosted aquifers and enrichment of novel symbionts in the deep terrestrial subsurface.</title>
        <authorList>
            <person name="Probst A.J."/>
            <person name="Ladd B."/>
            <person name="Jarett J.K."/>
            <person name="Geller-Mcgrath D.E."/>
            <person name="Sieber C.M.K."/>
            <person name="Emerson J.B."/>
            <person name="Anantharaman K."/>
            <person name="Thomas B.C."/>
            <person name="Malmstrom R."/>
            <person name="Stieglmeier M."/>
            <person name="Klingl A."/>
            <person name="Woyke T."/>
            <person name="Ryan C.M."/>
            <person name="Banfield J.F."/>
        </authorList>
    </citation>
    <scope>NUCLEOTIDE SEQUENCE [LARGE SCALE GENOMIC DNA]</scope>
</reference>
<evidence type="ECO:0000313" key="2">
    <source>
        <dbReference type="Proteomes" id="UP000229706"/>
    </source>
</evidence>
<feature type="non-terminal residue" evidence="1">
    <location>
        <position position="124"/>
    </location>
</feature>
<dbReference type="Proteomes" id="UP000229706">
    <property type="component" value="Unassembled WGS sequence"/>
</dbReference>
<dbReference type="EMBL" id="PFTH01000191">
    <property type="protein sequence ID" value="PJB87778.1"/>
    <property type="molecule type" value="Genomic_DNA"/>
</dbReference>